<dbReference type="PROSITE" id="PS51186">
    <property type="entry name" value="GNAT"/>
    <property type="match status" value="1"/>
</dbReference>
<organism evidence="4 5">
    <name type="scientific">Lysinibacillus odysseyi 34hs-1 = NBRC 100172</name>
    <dbReference type="NCBI Taxonomy" id="1220589"/>
    <lineage>
        <taxon>Bacteria</taxon>
        <taxon>Bacillati</taxon>
        <taxon>Bacillota</taxon>
        <taxon>Bacilli</taxon>
        <taxon>Bacillales</taxon>
        <taxon>Bacillaceae</taxon>
        <taxon>Lysinibacillus</taxon>
    </lineage>
</organism>
<sequence length="187" mass="21275">MNLLVRQASMLDAEDIAPLIYEAIGDIAARLTGAQEDKAILEGLKELIQSEDNRHSYLYTYVAHEEEKILGMIVLYDGKTGKDLDGHLMKKLQKKHGSSYRIDKEAHDEEYYIDTVCVAPDARGRGIGTLLLHFAEQQAKKLGYTKLSLNVETEKTKARSLYEREGFVVTEPWEIIGEPFYHMVKEV</sequence>
<dbReference type="SUPFAM" id="SSF55729">
    <property type="entry name" value="Acyl-CoA N-acyltransferases (Nat)"/>
    <property type="match status" value="1"/>
</dbReference>
<dbReference type="Pfam" id="PF00583">
    <property type="entry name" value="Acetyltransf_1"/>
    <property type="match status" value="1"/>
</dbReference>
<dbReference type="OrthoDB" id="5319888at2"/>
<gene>
    <name evidence="4" type="ORF">CD32_03950</name>
</gene>
<name>A0A0A3IQY3_9BACI</name>
<comment type="caution">
    <text evidence="4">The sequence shown here is derived from an EMBL/GenBank/DDBJ whole genome shotgun (WGS) entry which is preliminary data.</text>
</comment>
<proteinExistence type="predicted"/>
<dbReference type="PANTHER" id="PTHR43877:SF5">
    <property type="entry name" value="BLL8307 PROTEIN"/>
    <property type="match status" value="1"/>
</dbReference>
<dbReference type="InterPro" id="IPR050832">
    <property type="entry name" value="Bact_Acetyltransf"/>
</dbReference>
<evidence type="ECO:0000259" key="3">
    <source>
        <dbReference type="PROSITE" id="PS51186"/>
    </source>
</evidence>
<evidence type="ECO:0000313" key="4">
    <source>
        <dbReference type="EMBL" id="KGR87189.1"/>
    </source>
</evidence>
<dbReference type="AlphaFoldDB" id="A0A0A3IQY3"/>
<dbReference type="CDD" id="cd04301">
    <property type="entry name" value="NAT_SF"/>
    <property type="match status" value="1"/>
</dbReference>
<dbReference type="InterPro" id="IPR000182">
    <property type="entry name" value="GNAT_dom"/>
</dbReference>
<dbReference type="GO" id="GO:0016747">
    <property type="term" value="F:acyltransferase activity, transferring groups other than amino-acyl groups"/>
    <property type="evidence" value="ECO:0007669"/>
    <property type="project" value="InterPro"/>
</dbReference>
<keyword evidence="2" id="KW-0012">Acyltransferase</keyword>
<dbReference type="Gene3D" id="3.40.630.30">
    <property type="match status" value="1"/>
</dbReference>
<dbReference type="RefSeq" id="WP_036151501.1">
    <property type="nucleotide sequence ID" value="NZ_AVCX01000015.1"/>
</dbReference>
<feature type="domain" description="N-acetyltransferase" evidence="3">
    <location>
        <begin position="3"/>
        <end position="187"/>
    </location>
</feature>
<reference evidence="4 5" key="1">
    <citation type="submission" date="2014-02" db="EMBL/GenBank/DDBJ databases">
        <title>Draft genome sequence of Lysinibacillus odysseyi NBRC 100172.</title>
        <authorList>
            <person name="Zhang F."/>
            <person name="Wang G."/>
            <person name="Zhang L."/>
        </authorList>
    </citation>
    <scope>NUCLEOTIDE SEQUENCE [LARGE SCALE GENOMIC DNA]</scope>
    <source>
        <strain evidence="4 5">NBRC 100172</strain>
    </source>
</reference>
<keyword evidence="5" id="KW-1185">Reference proteome</keyword>
<accession>A0A0A3IQY3</accession>
<dbReference type="InterPro" id="IPR016181">
    <property type="entry name" value="Acyl_CoA_acyltransferase"/>
</dbReference>
<keyword evidence="1 4" id="KW-0808">Transferase</keyword>
<dbReference type="Proteomes" id="UP000030437">
    <property type="component" value="Unassembled WGS sequence"/>
</dbReference>
<dbReference type="STRING" id="1220589.CD32_03950"/>
<dbReference type="PANTHER" id="PTHR43877">
    <property type="entry name" value="AMINOALKYLPHOSPHONATE N-ACETYLTRANSFERASE-RELATED-RELATED"/>
    <property type="match status" value="1"/>
</dbReference>
<dbReference type="eggNOG" id="COG0456">
    <property type="taxonomic scope" value="Bacteria"/>
</dbReference>
<evidence type="ECO:0000313" key="5">
    <source>
        <dbReference type="Proteomes" id="UP000030437"/>
    </source>
</evidence>
<evidence type="ECO:0000256" key="1">
    <source>
        <dbReference type="ARBA" id="ARBA00022679"/>
    </source>
</evidence>
<evidence type="ECO:0000256" key="2">
    <source>
        <dbReference type="ARBA" id="ARBA00023315"/>
    </source>
</evidence>
<protein>
    <submittedName>
        <fullName evidence="4">Acetyltransferase</fullName>
    </submittedName>
</protein>
<dbReference type="EMBL" id="JPVP01000048">
    <property type="protein sequence ID" value="KGR87189.1"/>
    <property type="molecule type" value="Genomic_DNA"/>
</dbReference>